<accession>A0ACC0PHP7</accession>
<gene>
    <name evidence="1" type="ORF">RHMOL_Rhmol03G0199800</name>
</gene>
<keyword evidence="2" id="KW-1185">Reference proteome</keyword>
<reference evidence="1" key="1">
    <citation type="submission" date="2022-02" db="EMBL/GenBank/DDBJ databases">
        <title>Plant Genome Project.</title>
        <authorList>
            <person name="Zhang R.-G."/>
        </authorList>
    </citation>
    <scope>NUCLEOTIDE SEQUENCE</scope>
    <source>
        <strain evidence="1">AT1</strain>
    </source>
</reference>
<protein>
    <submittedName>
        <fullName evidence="1">Uncharacterized protein</fullName>
    </submittedName>
</protein>
<dbReference type="EMBL" id="CM046390">
    <property type="protein sequence ID" value="KAI8564676.1"/>
    <property type="molecule type" value="Genomic_DNA"/>
</dbReference>
<proteinExistence type="predicted"/>
<evidence type="ECO:0000313" key="1">
    <source>
        <dbReference type="EMBL" id="KAI8564676.1"/>
    </source>
</evidence>
<dbReference type="Proteomes" id="UP001062846">
    <property type="component" value="Chromosome 3"/>
</dbReference>
<evidence type="ECO:0000313" key="2">
    <source>
        <dbReference type="Proteomes" id="UP001062846"/>
    </source>
</evidence>
<organism evidence="1 2">
    <name type="scientific">Rhododendron molle</name>
    <name type="common">Chinese azalea</name>
    <name type="synonym">Azalea mollis</name>
    <dbReference type="NCBI Taxonomy" id="49168"/>
    <lineage>
        <taxon>Eukaryota</taxon>
        <taxon>Viridiplantae</taxon>
        <taxon>Streptophyta</taxon>
        <taxon>Embryophyta</taxon>
        <taxon>Tracheophyta</taxon>
        <taxon>Spermatophyta</taxon>
        <taxon>Magnoliopsida</taxon>
        <taxon>eudicotyledons</taxon>
        <taxon>Gunneridae</taxon>
        <taxon>Pentapetalae</taxon>
        <taxon>asterids</taxon>
        <taxon>Ericales</taxon>
        <taxon>Ericaceae</taxon>
        <taxon>Ericoideae</taxon>
        <taxon>Rhodoreae</taxon>
        <taxon>Rhododendron</taxon>
    </lineage>
</organism>
<name>A0ACC0PHP7_RHOML</name>
<sequence length="493" mass="56093">MHDGEMDEEMEDFVGGYFEVSEVDFDYEFDASRFFDFTRPESSLEAEHAERWFESAPSYPPSPFVIKLKRREVISVENGYTSLKSSDGESMISSSNNMDCDMDPEEFVQDENKKGPQYHYRMAQDILKTKTKSAGQSSKTRSSTLMTPTASHLAKLNREKEVHSNRLLGRSQKPLTKIDERSSKNSLAADSNATKRQKLESGYLRKVAHLNHQSLLSHKIPKVRQVDASTMNTRLKVTVPREPALETAHRAQRHRFRNNSESGEHEKSKNPPFKARPLNSKVDSQSTFIAPSKKEEQTTILIFSSVPFEDIREGYATLICSCRLTNTVTVLLSPSVLEALNVQNSESILKLGTTENERLNSEDARKHDKFGTIKRVKARPLNKKIVLSKSKVVTYQNVKEDATAELQLSNDNRLSDNPPIELFNKLSLKSNVEHNVRSQTKPPLRPKGPKENVPVSLKQEVRGNGRKQSQCSGEWRIPDNEPWMNINRSMDIR</sequence>
<comment type="caution">
    <text evidence="1">The sequence shown here is derived from an EMBL/GenBank/DDBJ whole genome shotgun (WGS) entry which is preliminary data.</text>
</comment>